<gene>
    <name evidence="9" type="ordered locus">Ethha_0251</name>
</gene>
<dbReference type="PANTHER" id="PTHR47268">
    <property type="entry name" value="ACYLPHOSPHATASE"/>
    <property type="match status" value="1"/>
</dbReference>
<dbReference type="PROSITE" id="PS00151">
    <property type="entry name" value="ACYLPHOSPHATASE_2"/>
    <property type="match status" value="1"/>
</dbReference>
<dbReference type="Proteomes" id="UP000001551">
    <property type="component" value="Chromosome"/>
</dbReference>
<comment type="catalytic activity">
    <reaction evidence="4 5 6">
        <text>an acyl phosphate + H2O = a carboxylate + phosphate + H(+)</text>
        <dbReference type="Rhea" id="RHEA:14965"/>
        <dbReference type="ChEBI" id="CHEBI:15377"/>
        <dbReference type="ChEBI" id="CHEBI:15378"/>
        <dbReference type="ChEBI" id="CHEBI:29067"/>
        <dbReference type="ChEBI" id="CHEBI:43474"/>
        <dbReference type="ChEBI" id="CHEBI:59918"/>
        <dbReference type="EC" id="3.6.1.7"/>
    </reaction>
</comment>
<feature type="domain" description="Acylphosphatase-like" evidence="8">
    <location>
        <begin position="4"/>
        <end position="90"/>
    </location>
</feature>
<feature type="active site" evidence="5">
    <location>
        <position position="19"/>
    </location>
</feature>
<keyword evidence="5 6" id="KW-0378">Hydrolase</keyword>
<dbReference type="AlphaFoldDB" id="E6U7A3"/>
<keyword evidence="10" id="KW-1185">Reference proteome</keyword>
<dbReference type="HOGENOM" id="CLU_141932_2_0_9"/>
<evidence type="ECO:0000259" key="8">
    <source>
        <dbReference type="PROSITE" id="PS51160"/>
    </source>
</evidence>
<dbReference type="EC" id="3.6.1.7" evidence="2 5"/>
<evidence type="ECO:0000256" key="4">
    <source>
        <dbReference type="ARBA" id="ARBA00047645"/>
    </source>
</evidence>
<evidence type="ECO:0000256" key="5">
    <source>
        <dbReference type="PROSITE-ProRule" id="PRU00520"/>
    </source>
</evidence>
<dbReference type="PROSITE" id="PS51160">
    <property type="entry name" value="ACYLPHOSPHATASE_3"/>
    <property type="match status" value="1"/>
</dbReference>
<reference evidence="9 10" key="1">
    <citation type="submission" date="2010-12" db="EMBL/GenBank/DDBJ databases">
        <title>Complete sequence of Ethanoligenens harbinense YUAN-3.</title>
        <authorList>
            <person name="Lucas S."/>
            <person name="Copeland A."/>
            <person name="Lapidus A."/>
            <person name="Cheng J.-F."/>
            <person name="Bruce D."/>
            <person name="Goodwin L."/>
            <person name="Pitluck S."/>
            <person name="Chertkov O."/>
            <person name="Misra M."/>
            <person name="Detter J.C."/>
            <person name="Han C."/>
            <person name="Tapia R."/>
            <person name="Land M."/>
            <person name="Hauser L."/>
            <person name="Jeffries C."/>
            <person name="Kyrpides N."/>
            <person name="Ivanova N."/>
            <person name="Mikhailova N."/>
            <person name="Wang A."/>
            <person name="Mouttaki H."/>
            <person name="He Z."/>
            <person name="Zhou J."/>
            <person name="Hemme C.L."/>
            <person name="Woyke T."/>
        </authorList>
    </citation>
    <scope>NUCLEOTIDE SEQUENCE [LARGE SCALE GENOMIC DNA]</scope>
    <source>
        <strain evidence="10">DSM 18485 / JCM 12961 / CGMCC 1.5033 / YUAN-3</strain>
    </source>
</reference>
<dbReference type="PRINTS" id="PR00112">
    <property type="entry name" value="ACYLPHPHTASE"/>
</dbReference>
<dbReference type="eggNOG" id="COG1254">
    <property type="taxonomic scope" value="Bacteria"/>
</dbReference>
<comment type="similarity">
    <text evidence="1 7">Belongs to the acylphosphatase family.</text>
</comment>
<dbReference type="GO" id="GO:0003998">
    <property type="term" value="F:acylphosphatase activity"/>
    <property type="evidence" value="ECO:0007669"/>
    <property type="project" value="UniProtKB-EC"/>
</dbReference>
<organism evidence="9 10">
    <name type="scientific">Ethanoligenens harbinense (strain DSM 18485 / JCM 12961 / CGMCC 1.5033 / YUAN-3)</name>
    <dbReference type="NCBI Taxonomy" id="663278"/>
    <lineage>
        <taxon>Bacteria</taxon>
        <taxon>Bacillati</taxon>
        <taxon>Bacillota</taxon>
        <taxon>Clostridia</taxon>
        <taxon>Eubacteriales</taxon>
        <taxon>Oscillospiraceae</taxon>
        <taxon>Ethanoligenens</taxon>
    </lineage>
</organism>
<dbReference type="InterPro" id="IPR036046">
    <property type="entry name" value="Acylphosphatase-like_dom_sf"/>
</dbReference>
<dbReference type="PANTHER" id="PTHR47268:SF4">
    <property type="entry name" value="ACYLPHOSPHATASE"/>
    <property type="match status" value="1"/>
</dbReference>
<evidence type="ECO:0000256" key="3">
    <source>
        <dbReference type="ARBA" id="ARBA00015991"/>
    </source>
</evidence>
<dbReference type="InterPro" id="IPR017968">
    <property type="entry name" value="Acylphosphatase_CS"/>
</dbReference>
<evidence type="ECO:0000313" key="9">
    <source>
        <dbReference type="EMBL" id="ADU25838.1"/>
    </source>
</evidence>
<name>E6U7A3_ETHHY</name>
<sequence>MVLRYHMLVSGLVQGVGFRYFVWQNALRLHLTGWVKNLDSGDVELEAEGPADQLDTFIKQVEKGSRFSRVEFVKVDAIEPTHSHSFEILN</sequence>
<feature type="active site" evidence="5">
    <location>
        <position position="37"/>
    </location>
</feature>
<dbReference type="SUPFAM" id="SSF54975">
    <property type="entry name" value="Acylphosphatase/BLUF domain-like"/>
    <property type="match status" value="1"/>
</dbReference>
<accession>E6U7A3</accession>
<dbReference type="PROSITE" id="PS00150">
    <property type="entry name" value="ACYLPHOSPHATASE_1"/>
    <property type="match status" value="1"/>
</dbReference>
<evidence type="ECO:0000313" key="10">
    <source>
        <dbReference type="Proteomes" id="UP000001551"/>
    </source>
</evidence>
<dbReference type="InterPro" id="IPR001792">
    <property type="entry name" value="Acylphosphatase-like_dom"/>
</dbReference>
<dbReference type="EMBL" id="CP002400">
    <property type="protein sequence ID" value="ADU25838.1"/>
    <property type="molecule type" value="Genomic_DNA"/>
</dbReference>
<dbReference type="STRING" id="663278.Ethha_0251"/>
<dbReference type="Gene3D" id="3.30.70.100">
    <property type="match status" value="1"/>
</dbReference>
<dbReference type="KEGG" id="eha:Ethha_0251"/>
<evidence type="ECO:0000256" key="7">
    <source>
        <dbReference type="RuleBase" id="RU004168"/>
    </source>
</evidence>
<dbReference type="RefSeq" id="WP_013484219.1">
    <property type="nucleotide sequence ID" value="NC_014828.1"/>
</dbReference>
<evidence type="ECO:0000256" key="2">
    <source>
        <dbReference type="ARBA" id="ARBA00012150"/>
    </source>
</evidence>
<dbReference type="InterPro" id="IPR020456">
    <property type="entry name" value="Acylphosphatase"/>
</dbReference>
<dbReference type="Pfam" id="PF00708">
    <property type="entry name" value="Acylphosphatase"/>
    <property type="match status" value="1"/>
</dbReference>
<proteinExistence type="inferred from homology"/>
<evidence type="ECO:0000256" key="1">
    <source>
        <dbReference type="ARBA" id="ARBA00005614"/>
    </source>
</evidence>
<evidence type="ECO:0000256" key="6">
    <source>
        <dbReference type="RuleBase" id="RU000553"/>
    </source>
</evidence>
<protein>
    <recommendedName>
        <fullName evidence="3 5">Acylphosphatase</fullName>
        <ecNumber evidence="2 5">3.6.1.7</ecNumber>
    </recommendedName>
</protein>